<feature type="transmembrane region" description="Helical" evidence="2">
    <location>
        <begin position="182"/>
        <end position="206"/>
    </location>
</feature>
<reference evidence="3" key="1">
    <citation type="journal article" date="2021" name="Nat. Microbiol.">
        <title>Cocultivation of an ultrasmall environmental parasitic bacterium with lytic ability against bacteria associated with wastewater foams.</title>
        <authorList>
            <person name="Batinovic S."/>
            <person name="Rose J.J.A."/>
            <person name="Ratcliffe J."/>
            <person name="Seviour R.J."/>
            <person name="Petrovski S."/>
        </authorList>
    </citation>
    <scope>NUCLEOTIDE SEQUENCE</scope>
    <source>
        <strain evidence="3">JR1</strain>
    </source>
</reference>
<dbReference type="AlphaFoldDB" id="A0A857MM79"/>
<dbReference type="Proteomes" id="UP001059824">
    <property type="component" value="Chromosome"/>
</dbReference>
<dbReference type="PANTHER" id="PTHR40076">
    <property type="entry name" value="MEMBRANE PROTEIN-RELATED"/>
    <property type="match status" value="1"/>
</dbReference>
<dbReference type="KEGG" id="mama:GII36_02375"/>
<organism evidence="3 4">
    <name type="scientific">Candidatus Mycosynbacter amalyticus</name>
    <dbReference type="NCBI Taxonomy" id="2665156"/>
    <lineage>
        <taxon>Bacteria</taxon>
        <taxon>Candidatus Saccharimonadota</taxon>
        <taxon>Candidatus Saccharimonadota incertae sedis</taxon>
        <taxon>Candidatus Mycosynbacter</taxon>
    </lineage>
</organism>
<sequence length="309" mass="32807">MAQPTPPEFKPTTHKKTAPHAHKSKTGQPLPPTEKQTIVAYENNPFTIAASGIDGLFKYAKVLAIIMLVLSLFGIFGNAIPAAFDHGPYRPEPTPTPAEPVASPSLSPEQIIALVAVVGGIAFVAIVIGFLVSAIFTGLRDVSAAAVANQKPVSFGEACSVLFSRFGSYLWLQVLIVVKVFLWSLLLIVPGIIMAVRYSLAGTAFFAQNMKASDALAHSTRITKGGWFTTVASYGLFNLITLGLISVLIDTGVRGILLRQFTAYDAAGVRKPSPHGVTIAYFAFLIFVVLAGLGMLVVLAAFAINGFSE</sequence>
<gene>
    <name evidence="3" type="ORF">GII36_02375</name>
</gene>
<proteinExistence type="predicted"/>
<dbReference type="EMBL" id="CP045921">
    <property type="protein sequence ID" value="QHN42692.1"/>
    <property type="molecule type" value="Genomic_DNA"/>
</dbReference>
<evidence type="ECO:0000256" key="2">
    <source>
        <dbReference type="SAM" id="Phobius"/>
    </source>
</evidence>
<feature type="region of interest" description="Disordered" evidence="1">
    <location>
        <begin position="1"/>
        <end position="33"/>
    </location>
</feature>
<keyword evidence="2" id="KW-0472">Membrane</keyword>
<feature type="transmembrane region" description="Helical" evidence="2">
    <location>
        <begin position="111"/>
        <end position="137"/>
    </location>
</feature>
<evidence type="ECO:0000256" key="1">
    <source>
        <dbReference type="SAM" id="MobiDB-lite"/>
    </source>
</evidence>
<feature type="transmembrane region" description="Helical" evidence="2">
    <location>
        <begin position="62"/>
        <end position="84"/>
    </location>
</feature>
<accession>A0A857MM79</accession>
<feature type="transmembrane region" description="Helical" evidence="2">
    <location>
        <begin position="227"/>
        <end position="249"/>
    </location>
</feature>
<feature type="transmembrane region" description="Helical" evidence="2">
    <location>
        <begin position="279"/>
        <end position="304"/>
    </location>
</feature>
<evidence type="ECO:0000313" key="3">
    <source>
        <dbReference type="EMBL" id="QHN42692.1"/>
    </source>
</evidence>
<protein>
    <submittedName>
        <fullName evidence="3">Uncharacterized protein</fullName>
    </submittedName>
</protein>
<name>A0A857MM79_9BACT</name>
<feature type="compositionally biased region" description="Basic residues" evidence="1">
    <location>
        <begin position="12"/>
        <end position="25"/>
    </location>
</feature>
<keyword evidence="4" id="KW-1185">Reference proteome</keyword>
<keyword evidence="2" id="KW-0812">Transmembrane</keyword>
<dbReference type="PANTHER" id="PTHR40076:SF1">
    <property type="entry name" value="MEMBRANE PROTEIN"/>
    <property type="match status" value="1"/>
</dbReference>
<dbReference type="InterPro" id="IPR010380">
    <property type="entry name" value="DUF975"/>
</dbReference>
<dbReference type="RefSeq" id="WP_260764178.1">
    <property type="nucleotide sequence ID" value="NZ_CP045921.1"/>
</dbReference>
<evidence type="ECO:0000313" key="4">
    <source>
        <dbReference type="Proteomes" id="UP001059824"/>
    </source>
</evidence>
<keyword evidence="2" id="KW-1133">Transmembrane helix</keyword>